<accession>A0AAD8XR19</accession>
<feature type="compositionally biased region" description="Polar residues" evidence="1">
    <location>
        <begin position="246"/>
        <end position="257"/>
    </location>
</feature>
<keyword evidence="3" id="KW-1185">Reference proteome</keyword>
<sequence length="270" mass="29611">MQKAASRNSGLTENSLLLPTAQPLLAEAGGGGGAGVDEDTNFDDIGKNRYPSPSFPRRQPSRTYPASRRARGKFGMLETLPGTWVFAADDLGEFELLAGSRTDRRERIEASDRLALVTSPSRTAFLSAASPLSRAKQLVGEKKSRLPPDGAALKIDSTRTGWSGWRGGRARMTKKPVRSIENDLMDCWRSNSRRKPRCDSRKQDFSTFRLPRASHIGGLYILFRARLAPPTRSTHGPLTGRPRYESINTEPIRSASKQRAAVVACKPGTS</sequence>
<evidence type="ECO:0000256" key="1">
    <source>
        <dbReference type="SAM" id="MobiDB-lite"/>
    </source>
</evidence>
<evidence type="ECO:0000313" key="3">
    <source>
        <dbReference type="Proteomes" id="UP001244207"/>
    </source>
</evidence>
<protein>
    <submittedName>
        <fullName evidence="2">Uncharacterized protein</fullName>
    </submittedName>
</protein>
<proteinExistence type="predicted"/>
<dbReference type="Proteomes" id="UP001244207">
    <property type="component" value="Unassembled WGS sequence"/>
</dbReference>
<dbReference type="GeneID" id="85387184"/>
<dbReference type="EMBL" id="JAHMHS010000001">
    <property type="protein sequence ID" value="KAK1731787.1"/>
    <property type="molecule type" value="Genomic_DNA"/>
</dbReference>
<gene>
    <name evidence="2" type="ORF">BDZ83DRAFT_4880</name>
</gene>
<feature type="region of interest" description="Disordered" evidence="1">
    <location>
        <begin position="22"/>
        <end position="69"/>
    </location>
</feature>
<evidence type="ECO:0000313" key="2">
    <source>
        <dbReference type="EMBL" id="KAK1731787.1"/>
    </source>
</evidence>
<dbReference type="RefSeq" id="XP_060371842.1">
    <property type="nucleotide sequence ID" value="XM_060503285.1"/>
</dbReference>
<organism evidence="2 3">
    <name type="scientific">Glomerella acutata</name>
    <name type="common">Colletotrichum acutatum</name>
    <dbReference type="NCBI Taxonomy" id="27357"/>
    <lineage>
        <taxon>Eukaryota</taxon>
        <taxon>Fungi</taxon>
        <taxon>Dikarya</taxon>
        <taxon>Ascomycota</taxon>
        <taxon>Pezizomycotina</taxon>
        <taxon>Sordariomycetes</taxon>
        <taxon>Hypocreomycetidae</taxon>
        <taxon>Glomerellales</taxon>
        <taxon>Glomerellaceae</taxon>
        <taxon>Colletotrichum</taxon>
        <taxon>Colletotrichum acutatum species complex</taxon>
    </lineage>
</organism>
<comment type="caution">
    <text evidence="2">The sequence shown here is derived from an EMBL/GenBank/DDBJ whole genome shotgun (WGS) entry which is preliminary data.</text>
</comment>
<reference evidence="2" key="1">
    <citation type="submission" date="2021-12" db="EMBL/GenBank/DDBJ databases">
        <title>Comparative genomics, transcriptomics and evolutionary studies reveal genomic signatures of adaptation to plant cell wall in hemibiotrophic fungi.</title>
        <authorList>
            <consortium name="DOE Joint Genome Institute"/>
            <person name="Baroncelli R."/>
            <person name="Diaz J.F."/>
            <person name="Benocci T."/>
            <person name="Peng M."/>
            <person name="Battaglia E."/>
            <person name="Haridas S."/>
            <person name="Andreopoulos W."/>
            <person name="Labutti K."/>
            <person name="Pangilinan J."/>
            <person name="Floch G.L."/>
            <person name="Makela M.R."/>
            <person name="Henrissat B."/>
            <person name="Grigoriev I.V."/>
            <person name="Crouch J.A."/>
            <person name="De Vries R.P."/>
            <person name="Sukno S.A."/>
            <person name="Thon M.R."/>
        </authorList>
    </citation>
    <scope>NUCLEOTIDE SEQUENCE</scope>
    <source>
        <strain evidence="2">CBS 112980</strain>
    </source>
</reference>
<dbReference type="AlphaFoldDB" id="A0AAD8XR19"/>
<feature type="compositionally biased region" description="Low complexity" evidence="1">
    <location>
        <begin position="49"/>
        <end position="62"/>
    </location>
</feature>
<feature type="region of interest" description="Disordered" evidence="1">
    <location>
        <begin position="231"/>
        <end position="270"/>
    </location>
</feature>
<name>A0AAD8XR19_GLOAC</name>